<reference evidence="2 3" key="1">
    <citation type="submission" date="2023-06" db="EMBL/GenBank/DDBJ databases">
        <authorList>
            <person name="Yushchuk O."/>
            <person name="Binda E."/>
            <person name="Ruckert-Reed C."/>
            <person name="Fedorenko V."/>
            <person name="Kalinowski J."/>
            <person name="Marinelli F."/>
        </authorList>
    </citation>
    <scope>NUCLEOTIDE SEQUENCE [LARGE SCALE GENOMIC DNA]</scope>
    <source>
        <strain evidence="2 3">NRRL 3884</strain>
    </source>
</reference>
<accession>A0ABY8WQE3</accession>
<keyword evidence="3" id="KW-1185">Reference proteome</keyword>
<proteinExistence type="predicted"/>
<organism evidence="2 3">
    <name type="scientific">Actinoplanes oblitus</name>
    <dbReference type="NCBI Taxonomy" id="3040509"/>
    <lineage>
        <taxon>Bacteria</taxon>
        <taxon>Bacillati</taxon>
        <taxon>Actinomycetota</taxon>
        <taxon>Actinomycetes</taxon>
        <taxon>Micromonosporales</taxon>
        <taxon>Micromonosporaceae</taxon>
        <taxon>Actinoplanes</taxon>
    </lineage>
</organism>
<feature type="region of interest" description="Disordered" evidence="1">
    <location>
        <begin position="31"/>
        <end position="70"/>
    </location>
</feature>
<sequence>MLEQGGDLLGYCGEFGEPVVGELMGFGGEDAVGDGDGDAGLAVDSVDGDQGVSLTQDDRPRRREASRSHRPSFCRFGMSLIFVGSYNRADKRSRRWRYQPVDSVAIDFGQITT</sequence>
<dbReference type="RefSeq" id="WP_284921573.1">
    <property type="nucleotide sequence ID" value="NZ_CP126980.1"/>
</dbReference>
<gene>
    <name evidence="2" type="ORF">ACTOB_003784</name>
</gene>
<dbReference type="EMBL" id="CP126980">
    <property type="protein sequence ID" value="WIN00102.1"/>
    <property type="molecule type" value="Genomic_DNA"/>
</dbReference>
<protein>
    <submittedName>
        <fullName evidence="2">Uncharacterized protein</fullName>
    </submittedName>
</protein>
<evidence type="ECO:0000313" key="3">
    <source>
        <dbReference type="Proteomes" id="UP001240150"/>
    </source>
</evidence>
<name>A0ABY8WQE3_9ACTN</name>
<feature type="compositionally biased region" description="Basic and acidic residues" evidence="1">
    <location>
        <begin position="56"/>
        <end position="67"/>
    </location>
</feature>
<feature type="compositionally biased region" description="Low complexity" evidence="1">
    <location>
        <begin position="39"/>
        <end position="49"/>
    </location>
</feature>
<evidence type="ECO:0000313" key="2">
    <source>
        <dbReference type="EMBL" id="WIN00102.1"/>
    </source>
</evidence>
<dbReference type="Proteomes" id="UP001240150">
    <property type="component" value="Chromosome"/>
</dbReference>
<evidence type="ECO:0000256" key="1">
    <source>
        <dbReference type="SAM" id="MobiDB-lite"/>
    </source>
</evidence>